<dbReference type="SUPFAM" id="SSF56784">
    <property type="entry name" value="HAD-like"/>
    <property type="match status" value="1"/>
</dbReference>
<organism evidence="1 2">
    <name type="scientific">Thermophilibacter immobilis</name>
    <dbReference type="NCBI Taxonomy" id="2779519"/>
    <lineage>
        <taxon>Bacteria</taxon>
        <taxon>Bacillati</taxon>
        <taxon>Actinomycetota</taxon>
        <taxon>Coriobacteriia</taxon>
        <taxon>Coriobacteriales</taxon>
        <taxon>Atopobiaceae</taxon>
        <taxon>Thermophilibacter</taxon>
    </lineage>
</organism>
<sequence>MDRPTGVECALFDFDGTLADTEAYNMRILASICRKFGVEPTISELGSIASSSGEETVPALFAGHGREVSAEEFFSDWSDNKDVYYELPLKIAPGVEGLLGRIRTRGVRTCVVSTTEADRLEAALGRTGMRGYFDDVVGWEATERHKPDPDPYLEGLRRMGADAFRSVVFEDSPAGVRAGKAAGAYVFGCHCLSTKFDVSAADEVIDTFEGLEL</sequence>
<dbReference type="SFLD" id="SFLDS00003">
    <property type="entry name" value="Haloacid_Dehalogenase"/>
    <property type="match status" value="1"/>
</dbReference>
<dbReference type="CDD" id="cd07505">
    <property type="entry name" value="HAD_BPGM-like"/>
    <property type="match status" value="1"/>
</dbReference>
<dbReference type="GO" id="GO:0050308">
    <property type="term" value="F:sugar-phosphatase activity"/>
    <property type="evidence" value="ECO:0007669"/>
    <property type="project" value="TreeGrafter"/>
</dbReference>
<reference evidence="1 2" key="1">
    <citation type="submission" date="2020-10" db="EMBL/GenBank/DDBJ databases">
        <title>Olsenella immobilis sp.nov., isolated from the mud in a fermentation cellar used for the production of Chinese strong-flavoured liquor.</title>
        <authorList>
            <person name="Lu L."/>
        </authorList>
    </citation>
    <scope>NUCLEOTIDE SEQUENCE [LARGE SCALE GENOMIC DNA]</scope>
    <source>
        <strain evidence="1 2">LZLJ-2</strain>
    </source>
</reference>
<accession>A0A7S7RU34</accession>
<dbReference type="InterPro" id="IPR051806">
    <property type="entry name" value="HAD-like_SPP"/>
</dbReference>
<dbReference type="EMBL" id="CP063767">
    <property type="protein sequence ID" value="QOY60017.1"/>
    <property type="molecule type" value="Genomic_DNA"/>
</dbReference>
<dbReference type="Pfam" id="PF13419">
    <property type="entry name" value="HAD_2"/>
    <property type="match status" value="1"/>
</dbReference>
<dbReference type="InterPro" id="IPR023214">
    <property type="entry name" value="HAD_sf"/>
</dbReference>
<protein>
    <submittedName>
        <fullName evidence="1">HAD family phosphatase</fullName>
    </submittedName>
</protein>
<gene>
    <name evidence="1" type="ORF">INP52_06205</name>
</gene>
<dbReference type="PANTHER" id="PTHR43481">
    <property type="entry name" value="FRUCTOSE-1-PHOSPHATE PHOSPHATASE"/>
    <property type="match status" value="1"/>
</dbReference>
<dbReference type="Proteomes" id="UP000593735">
    <property type="component" value="Chromosome"/>
</dbReference>
<dbReference type="InterPro" id="IPR006439">
    <property type="entry name" value="HAD-SF_hydro_IA"/>
</dbReference>
<dbReference type="KEGG" id="tio:INP52_06205"/>
<dbReference type="PANTHER" id="PTHR43481:SF4">
    <property type="entry name" value="GLYCEROL-1-PHOSPHATE PHOSPHOHYDROLASE 1-RELATED"/>
    <property type="match status" value="1"/>
</dbReference>
<name>A0A7S7RU34_9ACTN</name>
<dbReference type="RefSeq" id="WP_194370040.1">
    <property type="nucleotide sequence ID" value="NZ_CP063767.1"/>
</dbReference>
<dbReference type="Gene3D" id="3.40.50.1000">
    <property type="entry name" value="HAD superfamily/HAD-like"/>
    <property type="match status" value="1"/>
</dbReference>
<dbReference type="InterPro" id="IPR023198">
    <property type="entry name" value="PGP-like_dom2"/>
</dbReference>
<proteinExistence type="predicted"/>
<dbReference type="PRINTS" id="PR00413">
    <property type="entry name" value="HADHALOGNASE"/>
</dbReference>
<dbReference type="InterPro" id="IPR036412">
    <property type="entry name" value="HAD-like_sf"/>
</dbReference>
<keyword evidence="2" id="KW-1185">Reference proteome</keyword>
<dbReference type="Gene3D" id="1.10.150.240">
    <property type="entry name" value="Putative phosphatase, domain 2"/>
    <property type="match status" value="1"/>
</dbReference>
<dbReference type="InterPro" id="IPR041492">
    <property type="entry name" value="HAD_2"/>
</dbReference>
<evidence type="ECO:0000313" key="2">
    <source>
        <dbReference type="Proteomes" id="UP000593735"/>
    </source>
</evidence>
<dbReference type="AlphaFoldDB" id="A0A7S7RU34"/>
<dbReference type="NCBIfam" id="TIGR01509">
    <property type="entry name" value="HAD-SF-IA-v3"/>
    <property type="match status" value="1"/>
</dbReference>
<dbReference type="SFLD" id="SFLDG01129">
    <property type="entry name" value="C1.5:_HAD__Beta-PGM__Phosphata"/>
    <property type="match status" value="1"/>
</dbReference>
<evidence type="ECO:0000313" key="1">
    <source>
        <dbReference type="EMBL" id="QOY60017.1"/>
    </source>
</evidence>